<sequence>MAGASTSGKARRRDGDERRRELCDAAIEVLATQGSRGLTHAQVDRCAGVPDGTTSYYYRTRAALLRGVAKRVGEIDLANMRSVIDEPLDPLTPFAHLGRVTMMQADGAGLRLSRARHELLLGAARDPGLAEMSRDFTAQIIMMSRDAIAHLQPDTDNPELLDAQTTAVTTFIAGVFSRLVAGDRNVGTAEELADMLQAVATAVSLQAQQT</sequence>
<dbReference type="Gene3D" id="1.10.357.10">
    <property type="entry name" value="Tetracycline Repressor, domain 2"/>
    <property type="match status" value="1"/>
</dbReference>
<proteinExistence type="predicted"/>
<dbReference type="Proteomes" id="UP000217736">
    <property type="component" value="Chromosome"/>
</dbReference>
<dbReference type="PROSITE" id="PS50977">
    <property type="entry name" value="HTH_TETR_2"/>
    <property type="match status" value="1"/>
</dbReference>
<keyword evidence="3" id="KW-1185">Reference proteome</keyword>
<gene>
    <name evidence="2" type="ORF">MSG_01237</name>
</gene>
<evidence type="ECO:0000313" key="2">
    <source>
        <dbReference type="EMBL" id="BAX91396.1"/>
    </source>
</evidence>
<dbReference type="SUPFAM" id="SSF46689">
    <property type="entry name" value="Homeodomain-like"/>
    <property type="match status" value="1"/>
</dbReference>
<dbReference type="GO" id="GO:0003677">
    <property type="term" value="F:DNA binding"/>
    <property type="evidence" value="ECO:0007669"/>
    <property type="project" value="UniProtKB-UniRule"/>
</dbReference>
<evidence type="ECO:0000313" key="3">
    <source>
        <dbReference type="Proteomes" id="UP000217736"/>
    </source>
</evidence>
<keyword evidence="1" id="KW-0238">DNA-binding</keyword>
<organism evidence="2 3">
    <name type="scientific">Mycobacterium shigaense</name>
    <dbReference type="NCBI Taxonomy" id="722731"/>
    <lineage>
        <taxon>Bacteria</taxon>
        <taxon>Bacillati</taxon>
        <taxon>Actinomycetota</taxon>
        <taxon>Actinomycetes</taxon>
        <taxon>Mycobacteriales</taxon>
        <taxon>Mycobacteriaceae</taxon>
        <taxon>Mycobacterium</taxon>
        <taxon>Mycobacterium simiae complex</taxon>
    </lineage>
</organism>
<dbReference type="EMBL" id="AP018164">
    <property type="protein sequence ID" value="BAX91396.1"/>
    <property type="molecule type" value="Genomic_DNA"/>
</dbReference>
<dbReference type="InterPro" id="IPR001647">
    <property type="entry name" value="HTH_TetR"/>
</dbReference>
<name>A0A1Z4EEK1_9MYCO</name>
<evidence type="ECO:0000256" key="1">
    <source>
        <dbReference type="ARBA" id="ARBA00023125"/>
    </source>
</evidence>
<dbReference type="RefSeq" id="WP_096437963.1">
    <property type="nucleotide sequence ID" value="NZ_AP018164.1"/>
</dbReference>
<protein>
    <submittedName>
        <fullName evidence="2">TetR family transcriptional regulator</fullName>
    </submittedName>
</protein>
<dbReference type="AlphaFoldDB" id="A0A1Z4EEK1"/>
<dbReference type="KEGG" id="mshg:MSG_01237"/>
<accession>A0A1Z4EEK1</accession>
<dbReference type="InterPro" id="IPR009057">
    <property type="entry name" value="Homeodomain-like_sf"/>
</dbReference>
<reference evidence="3" key="1">
    <citation type="submission" date="2017-06" db="EMBL/GenBank/DDBJ databases">
        <title>Complete Genome Sequence of Mycobacterium shigaense.</title>
        <authorList>
            <person name="Fukano H."/>
            <person name="Yoshida M."/>
            <person name="Kazumi Y."/>
            <person name="Ogura Y."/>
            <person name="Mitarai S."/>
            <person name="Hayashi T."/>
            <person name="Hoshino Y."/>
        </authorList>
    </citation>
    <scope>NUCLEOTIDE SEQUENCE [LARGE SCALE GENOMIC DNA]</scope>
    <source>
        <strain evidence="3">UN-152</strain>
    </source>
</reference>
<dbReference type="OrthoDB" id="7506349at2"/>